<reference evidence="1" key="1">
    <citation type="submission" date="2012-09" db="EMBL/GenBank/DDBJ databases">
        <authorList>
            <person name="Martin A.A."/>
        </authorList>
    </citation>
    <scope>NUCLEOTIDE SEQUENCE</scope>
</reference>
<dbReference type="Proteomes" id="UP000035642">
    <property type="component" value="Unassembled WGS sequence"/>
</dbReference>
<dbReference type="AlphaFoldDB" id="A0A0K0D704"/>
<evidence type="ECO:0000313" key="1">
    <source>
        <dbReference type="Proteomes" id="UP000035642"/>
    </source>
</evidence>
<keyword evidence="1" id="KW-1185">Reference proteome</keyword>
<evidence type="ECO:0000313" key="2">
    <source>
        <dbReference type="WBParaSite" id="ACAC_0000584901-mRNA-1"/>
    </source>
</evidence>
<protein>
    <submittedName>
        <fullName evidence="2">PRELI/MSF1 domain-containing protein</fullName>
    </submittedName>
</protein>
<sequence>VKERFHERNESDTVVERHWDRSELDTAGAAEARKSFMQGSAFETAAIERSAKDLEELQFKRCWVTHSKMIDEHLKAKEFVVFPKKAV</sequence>
<name>A0A0K0D704_ANGCA</name>
<reference evidence="2" key="2">
    <citation type="submission" date="2017-02" db="UniProtKB">
        <authorList>
            <consortium name="WormBaseParasite"/>
        </authorList>
    </citation>
    <scope>IDENTIFICATION</scope>
</reference>
<dbReference type="WBParaSite" id="ACAC_0000584901-mRNA-1">
    <property type="protein sequence ID" value="ACAC_0000584901-mRNA-1"/>
    <property type="gene ID" value="ACAC_0000584901"/>
</dbReference>
<accession>A0A0K0D704</accession>
<proteinExistence type="predicted"/>
<organism evidence="1 2">
    <name type="scientific">Angiostrongylus cantonensis</name>
    <name type="common">Rat lungworm</name>
    <dbReference type="NCBI Taxonomy" id="6313"/>
    <lineage>
        <taxon>Eukaryota</taxon>
        <taxon>Metazoa</taxon>
        <taxon>Ecdysozoa</taxon>
        <taxon>Nematoda</taxon>
        <taxon>Chromadorea</taxon>
        <taxon>Rhabditida</taxon>
        <taxon>Rhabditina</taxon>
        <taxon>Rhabditomorpha</taxon>
        <taxon>Strongyloidea</taxon>
        <taxon>Metastrongylidae</taxon>
        <taxon>Angiostrongylus</taxon>
    </lineage>
</organism>